<protein>
    <submittedName>
        <fullName evidence="6">DNA-binding transcriptional regulator, LysR family</fullName>
    </submittedName>
</protein>
<dbReference type="Proteomes" id="UP000182379">
    <property type="component" value="Unassembled WGS sequence"/>
</dbReference>
<dbReference type="InterPro" id="IPR036388">
    <property type="entry name" value="WH-like_DNA-bd_sf"/>
</dbReference>
<dbReference type="Pfam" id="PF00126">
    <property type="entry name" value="HTH_1"/>
    <property type="match status" value="1"/>
</dbReference>
<proteinExistence type="inferred from homology"/>
<accession>A0A1H3B0N7</accession>
<evidence type="ECO:0000256" key="2">
    <source>
        <dbReference type="ARBA" id="ARBA00023015"/>
    </source>
</evidence>
<dbReference type="InterPro" id="IPR050950">
    <property type="entry name" value="HTH-type_LysR_regulators"/>
</dbReference>
<evidence type="ECO:0000256" key="1">
    <source>
        <dbReference type="ARBA" id="ARBA00009437"/>
    </source>
</evidence>
<keyword evidence="3 6" id="KW-0238">DNA-binding</keyword>
<evidence type="ECO:0000313" key="6">
    <source>
        <dbReference type="EMBL" id="SDX35526.1"/>
    </source>
</evidence>
<dbReference type="Gene3D" id="1.10.10.10">
    <property type="entry name" value="Winged helix-like DNA-binding domain superfamily/Winged helix DNA-binding domain"/>
    <property type="match status" value="1"/>
</dbReference>
<keyword evidence="2" id="KW-0805">Transcription regulation</keyword>
<dbReference type="PROSITE" id="PS50931">
    <property type="entry name" value="HTH_LYSR"/>
    <property type="match status" value="1"/>
</dbReference>
<evidence type="ECO:0000256" key="3">
    <source>
        <dbReference type="ARBA" id="ARBA00023125"/>
    </source>
</evidence>
<dbReference type="GO" id="GO:0003700">
    <property type="term" value="F:DNA-binding transcription factor activity"/>
    <property type="evidence" value="ECO:0007669"/>
    <property type="project" value="InterPro"/>
</dbReference>
<dbReference type="InterPro" id="IPR036390">
    <property type="entry name" value="WH_DNA-bd_sf"/>
</dbReference>
<dbReference type="RefSeq" id="WP_074708509.1">
    <property type="nucleotide sequence ID" value="NZ_FNOP01000026.1"/>
</dbReference>
<dbReference type="CDD" id="cd05466">
    <property type="entry name" value="PBP2_LTTR_substrate"/>
    <property type="match status" value="1"/>
</dbReference>
<dbReference type="GO" id="GO:0003677">
    <property type="term" value="F:DNA binding"/>
    <property type="evidence" value="ECO:0007669"/>
    <property type="project" value="UniProtKB-KW"/>
</dbReference>
<dbReference type="Gene3D" id="3.40.190.290">
    <property type="match status" value="1"/>
</dbReference>
<dbReference type="AlphaFoldDB" id="A0A1H3B0N7"/>
<dbReference type="SUPFAM" id="SSF53850">
    <property type="entry name" value="Periplasmic binding protein-like II"/>
    <property type="match status" value="1"/>
</dbReference>
<dbReference type="GO" id="GO:0005829">
    <property type="term" value="C:cytosol"/>
    <property type="evidence" value="ECO:0007669"/>
    <property type="project" value="TreeGrafter"/>
</dbReference>
<organism evidence="6 7">
    <name type="scientific">Acidaminococcus fermentans</name>
    <dbReference type="NCBI Taxonomy" id="905"/>
    <lineage>
        <taxon>Bacteria</taxon>
        <taxon>Bacillati</taxon>
        <taxon>Bacillota</taxon>
        <taxon>Negativicutes</taxon>
        <taxon>Acidaminococcales</taxon>
        <taxon>Acidaminococcaceae</taxon>
        <taxon>Acidaminococcus</taxon>
    </lineage>
</organism>
<evidence type="ECO:0000313" key="7">
    <source>
        <dbReference type="Proteomes" id="UP000182379"/>
    </source>
</evidence>
<dbReference type="PANTHER" id="PTHR30419">
    <property type="entry name" value="HTH-TYPE TRANSCRIPTIONAL REGULATOR YBHD"/>
    <property type="match status" value="1"/>
</dbReference>
<comment type="caution">
    <text evidence="6">The sequence shown here is derived from an EMBL/GenBank/DDBJ whole genome shotgun (WGS) entry which is preliminary data.</text>
</comment>
<gene>
    <name evidence="6" type="ORF">SAMN05216495_1267</name>
</gene>
<dbReference type="Pfam" id="PF03466">
    <property type="entry name" value="LysR_substrate"/>
    <property type="match status" value="1"/>
</dbReference>
<dbReference type="PRINTS" id="PR00039">
    <property type="entry name" value="HTHLYSR"/>
</dbReference>
<evidence type="ECO:0000259" key="5">
    <source>
        <dbReference type="PROSITE" id="PS50931"/>
    </source>
</evidence>
<sequence>MMLEKIDYVYAVYLEKSFSKAAKKLFISQPALSKIIRKAEQDIGVSIFDRSTIPITVTPEGEKYIEAIQAIYQIEKNVKRYFKDLEELKTGSLSLGGSSYFCSFVFPDMISRFNKAYPGIQCDLTEGNVEEMKKGLIHGKLDLVLETGLNEDKNIKNIPYRTERIILAVPKNYKINRQLEKYRLSQTAIIDQSFLSLAKPAVPLFLFKDTPFVKMKPGNDMFSRSTQICKDAGFNMKVKLYVDQVMTSLNIASTGMGALFIRSDIVKYLPRADNLFFYKIDHPLAVRKVNWAVKRGTYISKAAQTFMKMANYSI</sequence>
<evidence type="ECO:0000256" key="4">
    <source>
        <dbReference type="ARBA" id="ARBA00023163"/>
    </source>
</evidence>
<dbReference type="SUPFAM" id="SSF46785">
    <property type="entry name" value="Winged helix' DNA-binding domain"/>
    <property type="match status" value="1"/>
</dbReference>
<dbReference type="InterPro" id="IPR000847">
    <property type="entry name" value="LysR_HTH_N"/>
</dbReference>
<reference evidence="6 7" key="1">
    <citation type="submission" date="2016-10" db="EMBL/GenBank/DDBJ databases">
        <authorList>
            <person name="Varghese N."/>
            <person name="Submissions S."/>
        </authorList>
    </citation>
    <scope>NUCLEOTIDE SEQUENCE [LARGE SCALE GENOMIC DNA]</scope>
    <source>
        <strain evidence="6 7">WCC6</strain>
    </source>
</reference>
<comment type="similarity">
    <text evidence="1">Belongs to the LysR transcriptional regulatory family.</text>
</comment>
<dbReference type="EMBL" id="FNOP01000026">
    <property type="protein sequence ID" value="SDX35526.1"/>
    <property type="molecule type" value="Genomic_DNA"/>
</dbReference>
<dbReference type="InterPro" id="IPR005119">
    <property type="entry name" value="LysR_subst-bd"/>
</dbReference>
<name>A0A1H3B0N7_ACIFE</name>
<keyword evidence="4" id="KW-0804">Transcription</keyword>
<feature type="domain" description="HTH lysR-type" evidence="5">
    <location>
        <begin position="1"/>
        <end position="58"/>
    </location>
</feature>